<evidence type="ECO:0000256" key="13">
    <source>
        <dbReference type="SAM" id="Phobius"/>
    </source>
</evidence>
<dbReference type="Gene3D" id="1.10.4030.10">
    <property type="entry name" value="Porin chaperone SurA, peptide-binding domain"/>
    <property type="match status" value="1"/>
</dbReference>
<keyword evidence="3" id="KW-0997">Cell inner membrane</keyword>
<dbReference type="PANTHER" id="PTHR47529:SF1">
    <property type="entry name" value="PERIPLASMIC CHAPERONE PPID"/>
    <property type="match status" value="1"/>
</dbReference>
<keyword evidence="7" id="KW-0143">Chaperone</keyword>
<keyword evidence="2" id="KW-1003">Cell membrane</keyword>
<keyword evidence="6 13" id="KW-0472">Membrane</keyword>
<evidence type="ECO:0000256" key="6">
    <source>
        <dbReference type="ARBA" id="ARBA00023136"/>
    </source>
</evidence>
<dbReference type="AlphaFoldDB" id="A0A410P2A9"/>
<dbReference type="SUPFAM" id="SSF109998">
    <property type="entry name" value="Triger factor/SurA peptide-binding domain-like"/>
    <property type="match status" value="1"/>
</dbReference>
<keyword evidence="11 15" id="KW-0413">Isomerase</keyword>
<evidence type="ECO:0000256" key="12">
    <source>
        <dbReference type="SAM" id="MobiDB-lite"/>
    </source>
</evidence>
<dbReference type="GO" id="GO:0003755">
    <property type="term" value="F:peptidyl-prolyl cis-trans isomerase activity"/>
    <property type="evidence" value="ECO:0007669"/>
    <property type="project" value="UniProtKB-KW"/>
</dbReference>
<dbReference type="RefSeq" id="WP_128698974.1">
    <property type="nucleotide sequence ID" value="NZ_CP019384.1"/>
</dbReference>
<evidence type="ECO:0000313" key="16">
    <source>
        <dbReference type="Proteomes" id="UP000287243"/>
    </source>
</evidence>
<proteinExistence type="inferred from homology"/>
<sequence>MLRQLRKKKVAKRIFYVLAVLIIPAFVIWGSASVINKKDRVPNIAGRIFGKNVSYDRFQQSMQAWKTHILLQYGEEAEKNLRPLLNPINGAWDRLIMLHEVRRRGIRISDRDVVDHITRLPFLQKNGRFDPQSYELFLKYTLRMDARQFEEQARQDISMTKVYEEVTKPVTITDDEARAEYKKQHTETRLRYVLFSPQSYKNNIAVTDEELNKYYETSKETFKVPPQINAVFCMIPYDEKTTEEEKGKAQETMQKIARKAKTAGLKAAAQEAGLEAKETGFFGFNDPIPALGWLPQIKTAIFDTPQGAITQPLETERGIYLFGILEKKDAYIPDFKEAKDKVRTALIEEKASQIAFQNAQDFLNRVRNPEAKEQPRGPEKTEKTPVRPAMPFDRAAENLRLDVKETPPFTKDSYIPELGLATVLKDAAFGLKKDEIYDKPVSTPQGFLVIQSLQTPSLDEDKLKKEFDDFKKSLLEQKRNEAFNSFFEDLKKQAHLVSYVNQIGRYGMPVAAAEGK</sequence>
<dbReference type="Pfam" id="PF13145">
    <property type="entry name" value="Rotamase_2"/>
    <property type="match status" value="1"/>
</dbReference>
<keyword evidence="16" id="KW-1185">Reference proteome</keyword>
<dbReference type="InterPro" id="IPR052029">
    <property type="entry name" value="PpiD_chaperone"/>
</dbReference>
<dbReference type="InterPro" id="IPR027304">
    <property type="entry name" value="Trigger_fact/SurA_dom_sf"/>
</dbReference>
<dbReference type="KEGG" id="vai:BU251_00575"/>
<dbReference type="PROSITE" id="PS50198">
    <property type="entry name" value="PPIC_PPIASE_2"/>
    <property type="match status" value="1"/>
</dbReference>
<dbReference type="OrthoDB" id="9812372at2"/>
<evidence type="ECO:0000256" key="5">
    <source>
        <dbReference type="ARBA" id="ARBA00022989"/>
    </source>
</evidence>
<dbReference type="Proteomes" id="UP000287243">
    <property type="component" value="Chromosome"/>
</dbReference>
<evidence type="ECO:0000256" key="3">
    <source>
        <dbReference type="ARBA" id="ARBA00022519"/>
    </source>
</evidence>
<evidence type="ECO:0000256" key="9">
    <source>
        <dbReference type="ARBA" id="ARBA00040743"/>
    </source>
</evidence>
<keyword evidence="5 13" id="KW-1133">Transmembrane helix</keyword>
<evidence type="ECO:0000256" key="10">
    <source>
        <dbReference type="ARBA" id="ARBA00042775"/>
    </source>
</evidence>
<evidence type="ECO:0000256" key="4">
    <source>
        <dbReference type="ARBA" id="ARBA00022692"/>
    </source>
</evidence>
<name>A0A410P2A9_VELA1</name>
<feature type="region of interest" description="Disordered" evidence="12">
    <location>
        <begin position="367"/>
        <end position="386"/>
    </location>
</feature>
<dbReference type="SUPFAM" id="SSF54534">
    <property type="entry name" value="FKBP-like"/>
    <property type="match status" value="1"/>
</dbReference>
<feature type="domain" description="PpiC" evidence="14">
    <location>
        <begin position="225"/>
        <end position="326"/>
    </location>
</feature>
<organism evidence="15 16">
    <name type="scientific">Velamenicoccus archaeovorus</name>
    <dbReference type="NCBI Taxonomy" id="1930593"/>
    <lineage>
        <taxon>Bacteria</taxon>
        <taxon>Pseudomonadati</taxon>
        <taxon>Candidatus Omnitrophota</taxon>
        <taxon>Candidatus Velamenicoccus</taxon>
    </lineage>
</organism>
<comment type="similarity">
    <text evidence="8">Belongs to the PpiD chaperone family.</text>
</comment>
<dbReference type="EMBL" id="CP019384">
    <property type="protein sequence ID" value="QAT16337.1"/>
    <property type="molecule type" value="Genomic_DNA"/>
</dbReference>
<dbReference type="Gene3D" id="3.10.50.40">
    <property type="match status" value="1"/>
</dbReference>
<feature type="transmembrane region" description="Helical" evidence="13">
    <location>
        <begin position="14"/>
        <end position="32"/>
    </location>
</feature>
<evidence type="ECO:0000313" key="15">
    <source>
        <dbReference type="EMBL" id="QAT16337.1"/>
    </source>
</evidence>
<evidence type="ECO:0000259" key="14">
    <source>
        <dbReference type="PROSITE" id="PS50198"/>
    </source>
</evidence>
<dbReference type="Pfam" id="PF13624">
    <property type="entry name" value="SurA_N_3"/>
    <property type="match status" value="1"/>
</dbReference>
<gene>
    <name evidence="15" type="ORF">BU251_00575</name>
</gene>
<feature type="compositionally biased region" description="Basic and acidic residues" evidence="12">
    <location>
        <begin position="367"/>
        <end position="385"/>
    </location>
</feature>
<dbReference type="InterPro" id="IPR046357">
    <property type="entry name" value="PPIase_dom_sf"/>
</dbReference>
<dbReference type="PANTHER" id="PTHR47529">
    <property type="entry name" value="PEPTIDYL-PROLYL CIS-TRANS ISOMERASE D"/>
    <property type="match status" value="1"/>
</dbReference>
<dbReference type="InterPro" id="IPR000297">
    <property type="entry name" value="PPIase_PpiC"/>
</dbReference>
<accession>A0A410P2A9</accession>
<keyword evidence="11" id="KW-0697">Rotamase</keyword>
<evidence type="ECO:0000256" key="7">
    <source>
        <dbReference type="ARBA" id="ARBA00023186"/>
    </source>
</evidence>
<evidence type="ECO:0000256" key="1">
    <source>
        <dbReference type="ARBA" id="ARBA00004382"/>
    </source>
</evidence>
<evidence type="ECO:0000256" key="8">
    <source>
        <dbReference type="ARBA" id="ARBA00038408"/>
    </source>
</evidence>
<dbReference type="GO" id="GO:0005886">
    <property type="term" value="C:plasma membrane"/>
    <property type="evidence" value="ECO:0007669"/>
    <property type="project" value="UniProtKB-SubCell"/>
</dbReference>
<evidence type="ECO:0000256" key="11">
    <source>
        <dbReference type="PROSITE-ProRule" id="PRU00278"/>
    </source>
</evidence>
<reference evidence="15 16" key="1">
    <citation type="submission" date="2017-01" db="EMBL/GenBank/DDBJ databases">
        <title>First insights into the biology of 'candidatus Vampirococcus archaeovorus'.</title>
        <authorList>
            <person name="Kizina J."/>
            <person name="Jordan S."/>
            <person name="Stueber K."/>
            <person name="Reinhardt R."/>
            <person name="Harder J."/>
        </authorList>
    </citation>
    <scope>NUCLEOTIDE SEQUENCE [LARGE SCALE GENOMIC DNA]</scope>
    <source>
        <strain evidence="15 16">LiM</strain>
    </source>
</reference>
<evidence type="ECO:0000256" key="2">
    <source>
        <dbReference type="ARBA" id="ARBA00022475"/>
    </source>
</evidence>
<comment type="subcellular location">
    <subcellularLocation>
        <location evidence="1">Cell inner membrane</location>
        <topology evidence="1">Single-pass type II membrane protein</topology>
        <orientation evidence="1">Periplasmic side</orientation>
    </subcellularLocation>
</comment>
<keyword evidence="4 13" id="KW-0812">Transmembrane</keyword>
<protein>
    <recommendedName>
        <fullName evidence="9">Periplasmic chaperone PpiD</fullName>
    </recommendedName>
    <alternativeName>
        <fullName evidence="10">Periplasmic folding chaperone</fullName>
    </alternativeName>
</protein>